<protein>
    <submittedName>
        <fullName evidence="1">Uncharacterized protein</fullName>
    </submittedName>
</protein>
<evidence type="ECO:0000313" key="1">
    <source>
        <dbReference type="EMBL" id="PYH46355.1"/>
    </source>
</evidence>
<sequence length="264" mass="29889">MTDRLDQELYLFKREKKRQQFMAKFGETEAAMQRALDNVANAKCNWWLERLSGKWPTRINDARDHLRNAQKLLDIAKSAAQGKVDEAKRQARKTVDAAQKIHRDYLKKQELESKRLRLQLQQLKNSSLSARISFAKGVLEAAKNNNTAFLAAQAGLDAINVVKGGIYDMLRTMIEAAATLCSIRVVKLRGTTTARPEQQSAFQIYLERTLVGQDSEIDLVNYPASSKSQGKVVPVRPFLESKWRASNNILRPTGNLLIALYDDL</sequence>
<name>A0A318ZHC2_9EURO</name>
<dbReference type="Proteomes" id="UP000248349">
    <property type="component" value="Unassembled WGS sequence"/>
</dbReference>
<dbReference type="RefSeq" id="XP_025432337.1">
    <property type="nucleotide sequence ID" value="XM_025578512.1"/>
</dbReference>
<evidence type="ECO:0000313" key="2">
    <source>
        <dbReference type="Proteomes" id="UP000248349"/>
    </source>
</evidence>
<dbReference type="EMBL" id="KZ821228">
    <property type="protein sequence ID" value="PYH46355.1"/>
    <property type="molecule type" value="Genomic_DNA"/>
</dbReference>
<dbReference type="AlphaFoldDB" id="A0A318ZHC2"/>
<proteinExistence type="predicted"/>
<accession>A0A318ZHC2</accession>
<dbReference type="OrthoDB" id="4455644at2759"/>
<organism evidence="1 2">
    <name type="scientific">Aspergillus saccharolyticus JOP 1030-1</name>
    <dbReference type="NCBI Taxonomy" id="1450539"/>
    <lineage>
        <taxon>Eukaryota</taxon>
        <taxon>Fungi</taxon>
        <taxon>Dikarya</taxon>
        <taxon>Ascomycota</taxon>
        <taxon>Pezizomycotina</taxon>
        <taxon>Eurotiomycetes</taxon>
        <taxon>Eurotiomycetidae</taxon>
        <taxon>Eurotiales</taxon>
        <taxon>Aspergillaceae</taxon>
        <taxon>Aspergillus</taxon>
        <taxon>Aspergillus subgen. Circumdati</taxon>
    </lineage>
</organism>
<reference evidence="1 2" key="1">
    <citation type="submission" date="2016-12" db="EMBL/GenBank/DDBJ databases">
        <title>The genomes of Aspergillus section Nigri reveals drivers in fungal speciation.</title>
        <authorList>
            <consortium name="DOE Joint Genome Institute"/>
            <person name="Vesth T.C."/>
            <person name="Nybo J."/>
            <person name="Theobald S."/>
            <person name="Brandl J."/>
            <person name="Frisvad J.C."/>
            <person name="Nielsen K.F."/>
            <person name="Lyhne E.K."/>
            <person name="Kogle M.E."/>
            <person name="Kuo A."/>
            <person name="Riley R."/>
            <person name="Clum A."/>
            <person name="Nolan M."/>
            <person name="Lipzen A."/>
            <person name="Salamov A."/>
            <person name="Henrissat B."/>
            <person name="Wiebenga A."/>
            <person name="De Vries R.P."/>
            <person name="Grigoriev I.V."/>
            <person name="Mortensen U.H."/>
            <person name="Andersen M.R."/>
            <person name="Baker S.E."/>
        </authorList>
    </citation>
    <scope>NUCLEOTIDE SEQUENCE [LARGE SCALE GENOMIC DNA]</scope>
    <source>
        <strain evidence="1 2">JOP 1030-1</strain>
    </source>
</reference>
<dbReference type="STRING" id="1450539.A0A318ZHC2"/>
<dbReference type="GeneID" id="37079741"/>
<keyword evidence="2" id="KW-1185">Reference proteome</keyword>
<gene>
    <name evidence="1" type="ORF">BP01DRAFT_397638</name>
</gene>